<evidence type="ECO:0000313" key="2">
    <source>
        <dbReference type="EMBL" id="GLJ80193.1"/>
    </source>
</evidence>
<proteinExistence type="predicted"/>
<dbReference type="AlphaFoldDB" id="A0A9W6HHL2"/>
<evidence type="ECO:0000313" key="3">
    <source>
        <dbReference type="Proteomes" id="UP001142317"/>
    </source>
</evidence>
<sequence length="82" mass="8535">MTTSPPELSRLGAAALICLGAAVALAWALFSAAHVDTPREARAVAGYYWVADVDAIAGAVLAVIAFVSRRRQPAAGARRRSN</sequence>
<reference evidence="2" key="1">
    <citation type="journal article" date="2014" name="Int. J. Syst. Evol. Microbiol.">
        <title>Complete genome sequence of Corynebacterium casei LMG S-19264T (=DSM 44701T), isolated from a smear-ripened cheese.</title>
        <authorList>
            <consortium name="US DOE Joint Genome Institute (JGI-PGF)"/>
            <person name="Walter F."/>
            <person name="Albersmeier A."/>
            <person name="Kalinowski J."/>
            <person name="Ruckert C."/>
        </authorList>
    </citation>
    <scope>NUCLEOTIDE SEQUENCE</scope>
    <source>
        <strain evidence="2">VKM Ac-1447</strain>
    </source>
</reference>
<name>A0A9W6HHL2_9MICO</name>
<organism evidence="2 3">
    <name type="scientific">Microbacterium imperiale</name>
    <dbReference type="NCBI Taxonomy" id="33884"/>
    <lineage>
        <taxon>Bacteria</taxon>
        <taxon>Bacillati</taxon>
        <taxon>Actinomycetota</taxon>
        <taxon>Actinomycetes</taxon>
        <taxon>Micrococcales</taxon>
        <taxon>Microbacteriaceae</taxon>
        <taxon>Microbacterium</taxon>
    </lineage>
</organism>
<keyword evidence="1" id="KW-0812">Transmembrane</keyword>
<comment type="caution">
    <text evidence="2">The sequence shown here is derived from an EMBL/GenBank/DDBJ whole genome shotgun (WGS) entry which is preliminary data.</text>
</comment>
<keyword evidence="3" id="KW-1185">Reference proteome</keyword>
<feature type="transmembrane region" description="Helical" evidence="1">
    <location>
        <begin position="12"/>
        <end position="35"/>
    </location>
</feature>
<reference evidence="2" key="2">
    <citation type="submission" date="2023-01" db="EMBL/GenBank/DDBJ databases">
        <authorList>
            <person name="Sun Q."/>
            <person name="Evtushenko L."/>
        </authorList>
    </citation>
    <scope>NUCLEOTIDE SEQUENCE</scope>
    <source>
        <strain evidence="2">VKM Ac-1447</strain>
    </source>
</reference>
<accession>A0A9W6HHL2</accession>
<protein>
    <submittedName>
        <fullName evidence="2">Uncharacterized protein</fullName>
    </submittedName>
</protein>
<evidence type="ECO:0000256" key="1">
    <source>
        <dbReference type="SAM" id="Phobius"/>
    </source>
</evidence>
<keyword evidence="1" id="KW-1133">Transmembrane helix</keyword>
<gene>
    <name evidence="2" type="ORF">GCM10017586_18760</name>
</gene>
<dbReference type="RefSeq" id="WP_210006465.1">
    <property type="nucleotide sequence ID" value="NZ_BSEO01000014.1"/>
</dbReference>
<keyword evidence="1" id="KW-0472">Membrane</keyword>
<dbReference type="Proteomes" id="UP001142317">
    <property type="component" value="Unassembled WGS sequence"/>
</dbReference>
<feature type="transmembrane region" description="Helical" evidence="1">
    <location>
        <begin position="47"/>
        <end position="68"/>
    </location>
</feature>
<dbReference type="EMBL" id="BSEO01000014">
    <property type="protein sequence ID" value="GLJ80193.1"/>
    <property type="molecule type" value="Genomic_DNA"/>
</dbReference>